<accession>A0A4Q7V4M3</accession>
<evidence type="ECO:0000313" key="2">
    <source>
        <dbReference type="Proteomes" id="UP000291591"/>
    </source>
</evidence>
<organism evidence="1 2">
    <name type="scientific">Pseudonocardia sediminis</name>
    <dbReference type="NCBI Taxonomy" id="1397368"/>
    <lineage>
        <taxon>Bacteria</taxon>
        <taxon>Bacillati</taxon>
        <taxon>Actinomycetota</taxon>
        <taxon>Actinomycetes</taxon>
        <taxon>Pseudonocardiales</taxon>
        <taxon>Pseudonocardiaceae</taxon>
        <taxon>Pseudonocardia</taxon>
    </lineage>
</organism>
<dbReference type="EMBL" id="SHKL01000001">
    <property type="protein sequence ID" value="RZT87569.1"/>
    <property type="molecule type" value="Genomic_DNA"/>
</dbReference>
<protein>
    <submittedName>
        <fullName evidence="1">Uncharacterized protein</fullName>
    </submittedName>
</protein>
<evidence type="ECO:0000313" key="1">
    <source>
        <dbReference type="EMBL" id="RZT87569.1"/>
    </source>
</evidence>
<proteinExistence type="predicted"/>
<sequence length="82" mass="8752">MCRDRVAFDVAGWEPVSRLLDVLDSVRAGWAVDRARRADLEAENARLRAQLADALSAPPALFVFESGVTDARVVAGAVSAPS</sequence>
<name>A0A4Q7V4M3_PSEST</name>
<comment type="caution">
    <text evidence="1">The sequence shown here is derived from an EMBL/GenBank/DDBJ whole genome shotgun (WGS) entry which is preliminary data.</text>
</comment>
<gene>
    <name evidence="1" type="ORF">EV383_4494</name>
</gene>
<dbReference type="AlphaFoldDB" id="A0A4Q7V4M3"/>
<keyword evidence="2" id="KW-1185">Reference proteome</keyword>
<dbReference type="Proteomes" id="UP000291591">
    <property type="component" value="Unassembled WGS sequence"/>
</dbReference>
<reference evidence="1 2" key="1">
    <citation type="submission" date="2019-02" db="EMBL/GenBank/DDBJ databases">
        <title>Sequencing the genomes of 1000 actinobacteria strains.</title>
        <authorList>
            <person name="Klenk H.-P."/>
        </authorList>
    </citation>
    <scope>NUCLEOTIDE SEQUENCE [LARGE SCALE GENOMIC DNA]</scope>
    <source>
        <strain evidence="1 2">DSM 45779</strain>
    </source>
</reference>